<keyword evidence="9" id="KW-0812">Transmembrane</keyword>
<name>A0A660LAB1_9ACTN</name>
<feature type="domain" description="Signal transduction histidine kinase subgroup 3 dimerisation and phosphoacceptor" evidence="10">
    <location>
        <begin position="579"/>
        <end position="642"/>
    </location>
</feature>
<evidence type="ECO:0000313" key="12">
    <source>
        <dbReference type="EMBL" id="RKQ91489.1"/>
    </source>
</evidence>
<evidence type="ECO:0000256" key="7">
    <source>
        <dbReference type="ARBA" id="ARBA00022840"/>
    </source>
</evidence>
<keyword evidence="7" id="KW-0067">ATP-binding</keyword>
<evidence type="ECO:0000256" key="4">
    <source>
        <dbReference type="ARBA" id="ARBA00022679"/>
    </source>
</evidence>
<dbReference type="Gene3D" id="1.20.5.1930">
    <property type="match status" value="2"/>
</dbReference>
<evidence type="ECO:0000256" key="9">
    <source>
        <dbReference type="SAM" id="Phobius"/>
    </source>
</evidence>
<evidence type="ECO:0000313" key="13">
    <source>
        <dbReference type="Proteomes" id="UP000278962"/>
    </source>
</evidence>
<dbReference type="Gene3D" id="3.30.565.10">
    <property type="entry name" value="Histidine kinase-like ATPase, C-terminal domain"/>
    <property type="match status" value="2"/>
</dbReference>
<dbReference type="SUPFAM" id="SSF55874">
    <property type="entry name" value="ATPase domain of HSP90 chaperone/DNA topoisomerase II/histidine kinase"/>
    <property type="match status" value="2"/>
</dbReference>
<feature type="transmembrane region" description="Helical" evidence="9">
    <location>
        <begin position="79"/>
        <end position="96"/>
    </location>
</feature>
<feature type="transmembrane region" description="Helical" evidence="9">
    <location>
        <begin position="530"/>
        <end position="547"/>
    </location>
</feature>
<evidence type="ECO:0000256" key="1">
    <source>
        <dbReference type="ARBA" id="ARBA00000085"/>
    </source>
</evidence>
<dbReference type="InterPro" id="IPR055558">
    <property type="entry name" value="DUF7134"/>
</dbReference>
<dbReference type="GO" id="GO:0000155">
    <property type="term" value="F:phosphorelay sensor kinase activity"/>
    <property type="evidence" value="ECO:0007669"/>
    <property type="project" value="InterPro"/>
</dbReference>
<keyword evidence="4" id="KW-0808">Transferase</keyword>
<protein>
    <recommendedName>
        <fullName evidence="2">histidine kinase</fullName>
        <ecNumber evidence="2">2.7.13.3</ecNumber>
    </recommendedName>
</protein>
<feature type="transmembrane region" description="Helical" evidence="9">
    <location>
        <begin position="56"/>
        <end position="73"/>
    </location>
</feature>
<dbReference type="PANTHER" id="PTHR24421">
    <property type="entry name" value="NITRATE/NITRITE SENSOR PROTEIN NARX-RELATED"/>
    <property type="match status" value="1"/>
</dbReference>
<accession>A0A660LAB1</accession>
<dbReference type="GO" id="GO:0016020">
    <property type="term" value="C:membrane"/>
    <property type="evidence" value="ECO:0007669"/>
    <property type="project" value="InterPro"/>
</dbReference>
<keyword evidence="5" id="KW-0547">Nucleotide-binding</keyword>
<sequence>MPDRLRLPLLIGLAVVVELQLELALLVSGGTPYRALASLALLAMAVAVVAGRWFPLTALLTVFAGVALLPMLSRHYYDELFLAFASPFVVSFWLGLRATRWELAVGIPLAGALSLVATTPYDDDAALSSGVFTALISVGAPVLIGRLLRGRAALNRALREKAAQLERQRAVAAGRAVLDERERIAGELHDVVAHALSAMTVQATGARRLTLTRPDLAREAFAAIESTGREALDELRRLLGVLRSEDAESTLAPQPSLRHLRSLTRRTSAAGLPVVLRVDGDAVELPAGLDVTAYRVIQEALAAARELGAAGRADVRVIYRAETLDLEVRDDGASVSTRPLAGIRERVLLHGGRFTSAPRRSGGHAVRATLAYDGRPVTARANPELKRPGRLTFPRARRGRPAWLRRPGNVDALVAGLFAVAAVVEVVVSPDREGPLVANVALALGYASVLVWRRRAPVAALAGALGAALLMDFALTPILNLFVPFAIVLACAYATGAHRDGARTYVGLVLAVGGLLAVQAAMGPRVGADYFFAGLIGAVAWFAGRVVRARTRLTAELHEATARLAETGEDEQRQAAVDERRRIAREMHDVVAHSISVMVVQAGGARRILARDAGRAVEAATRIERTGREALGEMRNLLGMLSDGSERAALAPQPRLAEIGELVARARASGLPAVLDVCGERRALPAGLDLTAYRIVQEGLTNAMKHAPGAPTTVTVSWAPHDLALEIRNAAGQDPGPRGGHGLVGMAERVRIYGGELRAGPDDGGWRVSAHLPLTERVAVPDGAASAAARTARR</sequence>
<dbReference type="EMBL" id="RBIL01000001">
    <property type="protein sequence ID" value="RKQ91489.1"/>
    <property type="molecule type" value="Genomic_DNA"/>
</dbReference>
<evidence type="ECO:0000256" key="2">
    <source>
        <dbReference type="ARBA" id="ARBA00012438"/>
    </source>
</evidence>
<dbReference type="CDD" id="cd16917">
    <property type="entry name" value="HATPase_UhpB-NarQ-NarX-like"/>
    <property type="match status" value="2"/>
</dbReference>
<feature type="transmembrane region" description="Helical" evidence="9">
    <location>
        <begin position="7"/>
        <end position="27"/>
    </location>
</feature>
<feature type="transmembrane region" description="Helical" evidence="9">
    <location>
        <begin position="505"/>
        <end position="524"/>
    </location>
</feature>
<dbReference type="AlphaFoldDB" id="A0A660LAB1"/>
<comment type="caution">
    <text evidence="12">The sequence shown here is derived from an EMBL/GenBank/DDBJ whole genome shotgun (WGS) entry which is preliminary data.</text>
</comment>
<dbReference type="Pfam" id="PF07730">
    <property type="entry name" value="HisKA_3"/>
    <property type="match status" value="2"/>
</dbReference>
<keyword evidence="6 12" id="KW-0418">Kinase</keyword>
<feature type="domain" description="Signal transduction histidine kinase subgroup 3 dimerisation and phosphoacceptor" evidence="10">
    <location>
        <begin position="180"/>
        <end position="245"/>
    </location>
</feature>
<feature type="domain" description="DUF7134" evidence="11">
    <location>
        <begin position="403"/>
        <end position="550"/>
    </location>
</feature>
<proteinExistence type="predicted"/>
<dbReference type="PANTHER" id="PTHR24421:SF10">
    <property type="entry name" value="NITRATE_NITRITE SENSOR PROTEIN NARQ"/>
    <property type="match status" value="1"/>
</dbReference>
<keyword evidence="9" id="KW-0472">Membrane</keyword>
<evidence type="ECO:0000256" key="6">
    <source>
        <dbReference type="ARBA" id="ARBA00022777"/>
    </source>
</evidence>
<dbReference type="Pfam" id="PF23539">
    <property type="entry name" value="DUF7134"/>
    <property type="match status" value="1"/>
</dbReference>
<comment type="catalytic activity">
    <reaction evidence="1">
        <text>ATP + protein L-histidine = ADP + protein N-phospho-L-histidine.</text>
        <dbReference type="EC" id="2.7.13.3"/>
    </reaction>
</comment>
<feature type="transmembrane region" description="Helical" evidence="9">
    <location>
        <begin position="127"/>
        <end position="148"/>
    </location>
</feature>
<evidence type="ECO:0000259" key="11">
    <source>
        <dbReference type="Pfam" id="PF23539"/>
    </source>
</evidence>
<feature type="transmembrane region" description="Helical" evidence="9">
    <location>
        <begin position="481"/>
        <end position="498"/>
    </location>
</feature>
<dbReference type="EC" id="2.7.13.3" evidence="2"/>
<dbReference type="RefSeq" id="WP_121249143.1">
    <property type="nucleotide sequence ID" value="NZ_RBIL01000001.1"/>
</dbReference>
<evidence type="ECO:0000256" key="3">
    <source>
        <dbReference type="ARBA" id="ARBA00022553"/>
    </source>
</evidence>
<dbReference type="Proteomes" id="UP000278962">
    <property type="component" value="Unassembled WGS sequence"/>
</dbReference>
<dbReference type="GO" id="GO:0046983">
    <property type="term" value="F:protein dimerization activity"/>
    <property type="evidence" value="ECO:0007669"/>
    <property type="project" value="InterPro"/>
</dbReference>
<evidence type="ECO:0000259" key="10">
    <source>
        <dbReference type="Pfam" id="PF07730"/>
    </source>
</evidence>
<organism evidence="12 13">
    <name type="scientific">Solirubrobacter pauli</name>
    <dbReference type="NCBI Taxonomy" id="166793"/>
    <lineage>
        <taxon>Bacteria</taxon>
        <taxon>Bacillati</taxon>
        <taxon>Actinomycetota</taxon>
        <taxon>Thermoleophilia</taxon>
        <taxon>Solirubrobacterales</taxon>
        <taxon>Solirubrobacteraceae</taxon>
        <taxon>Solirubrobacter</taxon>
    </lineage>
</organism>
<feature type="transmembrane region" description="Helical" evidence="9">
    <location>
        <begin position="410"/>
        <end position="428"/>
    </location>
</feature>
<dbReference type="InterPro" id="IPR011712">
    <property type="entry name" value="Sig_transdc_His_kin_sub3_dim/P"/>
</dbReference>
<evidence type="ECO:0000256" key="8">
    <source>
        <dbReference type="ARBA" id="ARBA00023012"/>
    </source>
</evidence>
<dbReference type="InterPro" id="IPR050482">
    <property type="entry name" value="Sensor_HK_TwoCompSys"/>
</dbReference>
<keyword evidence="8" id="KW-0902">Two-component regulatory system</keyword>
<feature type="transmembrane region" description="Helical" evidence="9">
    <location>
        <begin position="103"/>
        <end position="121"/>
    </location>
</feature>
<dbReference type="InterPro" id="IPR036890">
    <property type="entry name" value="HATPase_C_sf"/>
</dbReference>
<keyword evidence="3" id="KW-0597">Phosphoprotein</keyword>
<dbReference type="GO" id="GO:0005524">
    <property type="term" value="F:ATP binding"/>
    <property type="evidence" value="ECO:0007669"/>
    <property type="project" value="UniProtKB-KW"/>
</dbReference>
<keyword evidence="9" id="KW-1133">Transmembrane helix</keyword>
<evidence type="ECO:0000256" key="5">
    <source>
        <dbReference type="ARBA" id="ARBA00022741"/>
    </source>
</evidence>
<dbReference type="OrthoDB" id="227596at2"/>
<reference evidence="12 13" key="1">
    <citation type="submission" date="2018-10" db="EMBL/GenBank/DDBJ databases">
        <title>Genomic Encyclopedia of Archaeal and Bacterial Type Strains, Phase II (KMG-II): from individual species to whole genera.</title>
        <authorList>
            <person name="Goeker M."/>
        </authorList>
    </citation>
    <scope>NUCLEOTIDE SEQUENCE [LARGE SCALE GENOMIC DNA]</scope>
    <source>
        <strain evidence="12 13">DSM 14954</strain>
    </source>
</reference>
<keyword evidence="13" id="KW-1185">Reference proteome</keyword>
<gene>
    <name evidence="12" type="ORF">C8N24_1311</name>
</gene>